<name>A0A2R4X1B6_9EURY</name>
<feature type="transmembrane region" description="Helical" evidence="1">
    <location>
        <begin position="167"/>
        <end position="187"/>
    </location>
</feature>
<keyword evidence="3" id="KW-1185">Reference proteome</keyword>
<dbReference type="AlphaFoldDB" id="A0A2R4X1B6"/>
<sequence length="273" mass="28866">MTLSITDAIRDGLEDFTRPAVPIAVVAFAVFNVLSSITVQTTLQGIFQTILGIVGVSLDRIYEEAASSGEVPESMGPADISILQEGLDGIFPLGIGALPGPVAVLAGIVGFLVIALLAELVYLVVVRRVAGDRFGKSTVSRLHFVLFHGVLAGLITMVLVFGAIPFAIVPAVIFAVLFSFVPQIVALEEVNAFRAIADSVGVVWENALRVFALAVIVFVVTRIAYFVVGVVPLGAWLSQIVYGLLAAVFSVLWLTIATEAYLQIRSAEHTSGA</sequence>
<protein>
    <recommendedName>
        <fullName evidence="4">YihY/virulence factor BrkB family protein</fullName>
    </recommendedName>
</protein>
<dbReference type="RefSeq" id="WP_108381961.1">
    <property type="nucleotide sequence ID" value="NZ_CP028858.1"/>
</dbReference>
<evidence type="ECO:0000313" key="3">
    <source>
        <dbReference type="Proteomes" id="UP000244727"/>
    </source>
</evidence>
<feature type="transmembrane region" description="Helical" evidence="1">
    <location>
        <begin position="138"/>
        <end position="161"/>
    </location>
</feature>
<accession>A0A2R4X1B6</accession>
<dbReference type="Proteomes" id="UP000244727">
    <property type="component" value="Chromosome"/>
</dbReference>
<feature type="transmembrane region" description="Helical" evidence="1">
    <location>
        <begin position="20"/>
        <end position="39"/>
    </location>
</feature>
<feature type="transmembrane region" description="Helical" evidence="1">
    <location>
        <begin position="208"/>
        <end position="228"/>
    </location>
</feature>
<reference evidence="2 3" key="1">
    <citation type="submission" date="2018-04" db="EMBL/GenBank/DDBJ databases">
        <title>Halococcoides cellulosivorans gen. nov., sp. nov., an extremely halophilic cellulose-utilizing haloarchaeon from hypersaline lakes.</title>
        <authorList>
            <person name="Sorokin D.Y."/>
            <person name="Toshchakov S.V."/>
            <person name="Samarov N.I."/>
            <person name="Korzhenkov A."/>
            <person name="Kublanov I.V."/>
        </authorList>
    </citation>
    <scope>NUCLEOTIDE SEQUENCE [LARGE SCALE GENOMIC DNA]</scope>
    <source>
        <strain evidence="2 3">HArcel1</strain>
    </source>
</reference>
<evidence type="ECO:0000256" key="1">
    <source>
        <dbReference type="SAM" id="Phobius"/>
    </source>
</evidence>
<keyword evidence="1" id="KW-1133">Transmembrane helix</keyword>
<gene>
    <name evidence="2" type="ORF">HARCEL1_07560</name>
</gene>
<dbReference type="EMBL" id="CP028858">
    <property type="protein sequence ID" value="AWB27576.1"/>
    <property type="molecule type" value="Genomic_DNA"/>
</dbReference>
<dbReference type="GeneID" id="36512353"/>
<keyword evidence="1" id="KW-0812">Transmembrane</keyword>
<evidence type="ECO:0000313" key="2">
    <source>
        <dbReference type="EMBL" id="AWB27576.1"/>
    </source>
</evidence>
<feature type="transmembrane region" description="Helical" evidence="1">
    <location>
        <begin position="240"/>
        <end position="262"/>
    </location>
</feature>
<organism evidence="2 3">
    <name type="scientific">Halococcoides cellulosivorans</name>
    <dbReference type="NCBI Taxonomy" id="1679096"/>
    <lineage>
        <taxon>Archaea</taxon>
        <taxon>Methanobacteriati</taxon>
        <taxon>Methanobacteriota</taxon>
        <taxon>Stenosarchaea group</taxon>
        <taxon>Halobacteria</taxon>
        <taxon>Halobacteriales</taxon>
        <taxon>Haloarculaceae</taxon>
        <taxon>Halococcoides</taxon>
    </lineage>
</organism>
<evidence type="ECO:0008006" key="4">
    <source>
        <dbReference type="Google" id="ProtNLM"/>
    </source>
</evidence>
<keyword evidence="1" id="KW-0472">Membrane</keyword>
<proteinExistence type="predicted"/>
<dbReference type="KEGG" id="harc:HARCEL1_07560"/>
<feature type="transmembrane region" description="Helical" evidence="1">
    <location>
        <begin position="102"/>
        <end position="126"/>
    </location>
</feature>